<evidence type="ECO:0000256" key="1">
    <source>
        <dbReference type="ARBA" id="ARBA00001946"/>
    </source>
</evidence>
<dbReference type="InterPro" id="IPR050559">
    <property type="entry name" value="P-Pant_transferase_sf"/>
</dbReference>
<dbReference type="InterPro" id="IPR004568">
    <property type="entry name" value="Ppantetheine-prot_Trfase_dom"/>
</dbReference>
<dbReference type="Pfam" id="PF01648">
    <property type="entry name" value="ACPS"/>
    <property type="match status" value="1"/>
</dbReference>
<sequence>MPDYDRSLWRPAPRQPGLGADDVHVWRACLMQPDARVMELVETLSADERHRAERYRFVGDKRRFIVARGLLRRILRCYLDIPAAQICFSYGIKGKPALALPGCTLQFNLSHSREVVLIALTLRRDIGIDLELVRSLAAMEQMAERFFSAHEKQMLGVLAPLERQEAFFRFWACKEAYIKACGKGLALALDQFDVAIEPGGGVSLLANRQEQDDHPGHWAIRQIEPGKNYVAAVAVGDDAWNLHCWQWQDDYFGWEEDCHQDSCQTYDG</sequence>
<dbReference type="PANTHER" id="PTHR12215:SF10">
    <property type="entry name" value="L-AMINOADIPATE-SEMIALDEHYDE DEHYDROGENASE-PHOSPHOPANTETHEINYL TRANSFERASE"/>
    <property type="match status" value="1"/>
</dbReference>
<gene>
    <name evidence="8" type="ORF">ISF26_14165</name>
</gene>
<accession>A0ABY3PH47</accession>
<dbReference type="RefSeq" id="WP_230839958.1">
    <property type="nucleotide sequence ID" value="NZ_CP063845.1"/>
</dbReference>
<evidence type="ECO:0000313" key="8">
    <source>
        <dbReference type="EMBL" id="UFP92960.1"/>
    </source>
</evidence>
<dbReference type="Proteomes" id="UP001054846">
    <property type="component" value="Chromosome"/>
</dbReference>
<keyword evidence="9" id="KW-1185">Reference proteome</keyword>
<dbReference type="NCBIfam" id="TIGR00556">
    <property type="entry name" value="pantethn_trn"/>
    <property type="match status" value="1"/>
</dbReference>
<dbReference type="InterPro" id="IPR037143">
    <property type="entry name" value="4-PPantetheinyl_Trfase_dom_sf"/>
</dbReference>
<comment type="similarity">
    <text evidence="2">Belongs to the P-Pant transferase superfamily. Gsp/Sfp/HetI/AcpT family.</text>
</comment>
<organism evidence="8 9">
    <name type="scientific">Gloeobacter morelensis MG652769</name>
    <dbReference type="NCBI Taxonomy" id="2781736"/>
    <lineage>
        <taxon>Bacteria</taxon>
        <taxon>Bacillati</taxon>
        <taxon>Cyanobacteriota</taxon>
        <taxon>Cyanophyceae</taxon>
        <taxon>Gloeobacterales</taxon>
        <taxon>Gloeobacteraceae</taxon>
        <taxon>Gloeobacter</taxon>
        <taxon>Gloeobacter morelensis</taxon>
    </lineage>
</organism>
<reference evidence="8 9" key="1">
    <citation type="journal article" date="2021" name="Genome Biol. Evol.">
        <title>Complete Genome Sequencing of a Novel Gloeobacter Species from a Waterfall Cave in Mexico.</title>
        <authorList>
            <person name="Saw J.H."/>
            <person name="Cardona T."/>
            <person name="Montejano G."/>
        </authorList>
    </citation>
    <scope>NUCLEOTIDE SEQUENCE [LARGE SCALE GENOMIC DNA]</scope>
    <source>
        <strain evidence="8">MG652769</strain>
    </source>
</reference>
<dbReference type="PANTHER" id="PTHR12215">
    <property type="entry name" value="PHOSPHOPANTETHEINE TRANSFERASE"/>
    <property type="match status" value="1"/>
</dbReference>
<dbReference type="GO" id="GO:0016740">
    <property type="term" value="F:transferase activity"/>
    <property type="evidence" value="ECO:0007669"/>
    <property type="project" value="UniProtKB-KW"/>
</dbReference>
<dbReference type="EMBL" id="CP063845">
    <property type="protein sequence ID" value="UFP92960.1"/>
    <property type="molecule type" value="Genomic_DNA"/>
</dbReference>
<dbReference type="Gene3D" id="3.90.470.20">
    <property type="entry name" value="4'-phosphopantetheinyl transferase domain"/>
    <property type="match status" value="2"/>
</dbReference>
<name>A0ABY3PH47_9CYAN</name>
<dbReference type="SUPFAM" id="SSF56214">
    <property type="entry name" value="4'-phosphopantetheinyl transferase"/>
    <property type="match status" value="2"/>
</dbReference>
<evidence type="ECO:0000259" key="7">
    <source>
        <dbReference type="Pfam" id="PF22624"/>
    </source>
</evidence>
<evidence type="ECO:0000256" key="2">
    <source>
        <dbReference type="ARBA" id="ARBA00010990"/>
    </source>
</evidence>
<protein>
    <submittedName>
        <fullName evidence="8">4'-phosphopantetheinyl transferase superfamily protein</fullName>
    </submittedName>
</protein>
<evidence type="ECO:0000313" key="9">
    <source>
        <dbReference type="Proteomes" id="UP001054846"/>
    </source>
</evidence>
<dbReference type="InterPro" id="IPR055066">
    <property type="entry name" value="AASDHPPT_N"/>
</dbReference>
<keyword evidence="5" id="KW-0460">Magnesium</keyword>
<evidence type="ECO:0000256" key="5">
    <source>
        <dbReference type="ARBA" id="ARBA00022842"/>
    </source>
</evidence>
<feature type="domain" description="4'-phosphopantetheinyl transferase" evidence="6">
    <location>
        <begin position="126"/>
        <end position="234"/>
    </location>
</feature>
<keyword evidence="4" id="KW-0479">Metal-binding</keyword>
<keyword evidence="3 8" id="KW-0808">Transferase</keyword>
<evidence type="ECO:0000256" key="3">
    <source>
        <dbReference type="ARBA" id="ARBA00022679"/>
    </source>
</evidence>
<comment type="cofactor">
    <cofactor evidence="1">
        <name>Mg(2+)</name>
        <dbReference type="ChEBI" id="CHEBI:18420"/>
    </cofactor>
</comment>
<evidence type="ECO:0000256" key="4">
    <source>
        <dbReference type="ARBA" id="ARBA00022723"/>
    </source>
</evidence>
<dbReference type="Pfam" id="PF22624">
    <property type="entry name" value="AASDHPPT_N"/>
    <property type="match status" value="1"/>
</dbReference>
<dbReference type="InterPro" id="IPR008278">
    <property type="entry name" value="4-PPantetheinyl_Trfase_dom"/>
</dbReference>
<feature type="domain" description="4'-phosphopantetheinyl transferase N-terminal" evidence="7">
    <location>
        <begin position="39"/>
        <end position="119"/>
    </location>
</feature>
<proteinExistence type="inferred from homology"/>
<evidence type="ECO:0000259" key="6">
    <source>
        <dbReference type="Pfam" id="PF01648"/>
    </source>
</evidence>